<keyword evidence="4 15" id="KW-0820">tRNA-binding</keyword>
<evidence type="ECO:0000256" key="15">
    <source>
        <dbReference type="HAMAP-Rule" id="MF_03133"/>
    </source>
</evidence>
<organism evidence="17 18">
    <name type="scientific">Aedes aegypti</name>
    <name type="common">Yellowfever mosquito</name>
    <name type="synonym">Culex aegypti</name>
    <dbReference type="NCBI Taxonomy" id="7159"/>
    <lineage>
        <taxon>Eukaryota</taxon>
        <taxon>Metazoa</taxon>
        <taxon>Ecdysozoa</taxon>
        <taxon>Arthropoda</taxon>
        <taxon>Hexapoda</taxon>
        <taxon>Insecta</taxon>
        <taxon>Pterygota</taxon>
        <taxon>Neoptera</taxon>
        <taxon>Endopterygota</taxon>
        <taxon>Diptera</taxon>
        <taxon>Nematocera</taxon>
        <taxon>Culicoidea</taxon>
        <taxon>Culicidae</taxon>
        <taxon>Culicinae</taxon>
        <taxon>Aedini</taxon>
        <taxon>Aedes</taxon>
        <taxon>Stegomyia</taxon>
    </lineage>
</organism>
<evidence type="ECO:0000256" key="10">
    <source>
        <dbReference type="ARBA" id="ARBA00022884"/>
    </source>
</evidence>
<keyword evidence="11 15" id="KW-0648">Protein biosynthesis</keyword>
<evidence type="ECO:0000256" key="12">
    <source>
        <dbReference type="ARBA" id="ARBA00023146"/>
    </source>
</evidence>
<evidence type="ECO:0000313" key="17">
    <source>
        <dbReference type="EMBL" id="EAT39703.1"/>
    </source>
</evidence>
<dbReference type="InterPro" id="IPR012947">
    <property type="entry name" value="tRNA_SAD"/>
</dbReference>
<dbReference type="SUPFAM" id="SSF55681">
    <property type="entry name" value="Class II aaRS and biotin synthetases"/>
    <property type="match status" value="1"/>
</dbReference>
<dbReference type="SUPFAM" id="SSF50447">
    <property type="entry name" value="Translation proteins"/>
    <property type="match status" value="1"/>
</dbReference>
<dbReference type="InterPro" id="IPR018164">
    <property type="entry name" value="Ala-tRNA-synth_IIc_N"/>
</dbReference>
<dbReference type="Pfam" id="PF07973">
    <property type="entry name" value="tRNA_SAD"/>
    <property type="match status" value="1"/>
</dbReference>
<dbReference type="FunFam" id="3.30.930.10:FF:000011">
    <property type="entry name" value="Alanine--tRNA ligase, cytoplasmic"/>
    <property type="match status" value="1"/>
</dbReference>
<comment type="cofactor">
    <cofactor evidence="15">
        <name>Zn(2+)</name>
        <dbReference type="ChEBI" id="CHEBI:29105"/>
    </cofactor>
    <text evidence="15">Binds 1 zinc ion per subunit.</text>
</comment>
<dbReference type="InterPro" id="IPR018165">
    <property type="entry name" value="Ala-tRNA-synth_IIc_core"/>
</dbReference>
<dbReference type="SUPFAM" id="SSF55186">
    <property type="entry name" value="ThrRS/AlaRS common domain"/>
    <property type="match status" value="1"/>
</dbReference>
<evidence type="ECO:0000256" key="13">
    <source>
        <dbReference type="ARBA" id="ARBA00032577"/>
    </source>
</evidence>
<comment type="subunit">
    <text evidence="15">Monomer.</text>
</comment>
<dbReference type="HOGENOM" id="CLU_004485_5_0_1"/>
<feature type="domain" description="Alanyl-transfer RNA synthetases family profile" evidence="16">
    <location>
        <begin position="33"/>
        <end position="802"/>
    </location>
</feature>
<keyword evidence="7 15" id="KW-0547">Nucleotide-binding</keyword>
<dbReference type="GO" id="GO:0006419">
    <property type="term" value="P:alanyl-tRNA aminoacylation"/>
    <property type="evidence" value="ECO:0007669"/>
    <property type="project" value="InterPro"/>
</dbReference>
<keyword evidence="10 15" id="KW-0694">RNA-binding</keyword>
<dbReference type="KEGG" id="aag:5570738"/>
<evidence type="ECO:0000259" key="16">
    <source>
        <dbReference type="PROSITE" id="PS50860"/>
    </source>
</evidence>
<feature type="binding site" evidence="15">
    <location>
        <position position="763"/>
    </location>
    <ligand>
        <name>Zn(2+)</name>
        <dbReference type="ChEBI" id="CHEBI:29105"/>
    </ligand>
</feature>
<evidence type="ECO:0000256" key="2">
    <source>
        <dbReference type="ARBA" id="ARBA00013168"/>
    </source>
</evidence>
<evidence type="ECO:0000256" key="1">
    <source>
        <dbReference type="ARBA" id="ARBA00008429"/>
    </source>
</evidence>
<dbReference type="SMART" id="SM00863">
    <property type="entry name" value="tRNA_SAD"/>
    <property type="match status" value="1"/>
</dbReference>
<dbReference type="InterPro" id="IPR018162">
    <property type="entry name" value="Ala-tRNA-ligase_IIc_anticod-bd"/>
</dbReference>
<dbReference type="InterPro" id="IPR050058">
    <property type="entry name" value="Ala-tRNA_ligase"/>
</dbReference>
<dbReference type="Proteomes" id="UP000682892">
    <property type="component" value="Unassembled WGS sequence"/>
</dbReference>
<keyword evidence="6 15" id="KW-0479">Metal-binding</keyword>
<dbReference type="CTD" id="38595"/>
<dbReference type="FunFam" id="3.30.980.10:FF:000004">
    <property type="entry name" value="Alanine--tRNA ligase, cytoplasmic"/>
    <property type="match status" value="1"/>
</dbReference>
<evidence type="ECO:0000256" key="14">
    <source>
        <dbReference type="ARBA" id="ARBA00048300"/>
    </source>
</evidence>
<gene>
    <name evidence="17" type="ORF">AaeL_AAEL008509</name>
</gene>
<protein>
    <recommendedName>
        <fullName evidence="3">Alanine--tRNA ligase</fullName>
        <ecNumber evidence="2">6.1.1.7</ecNumber>
    </recommendedName>
    <alternativeName>
        <fullName evidence="13">Alanyl-tRNA synthetase</fullName>
    </alternativeName>
</protein>
<dbReference type="Gene3D" id="2.40.30.130">
    <property type="match status" value="1"/>
</dbReference>
<reference evidence="17" key="2">
    <citation type="journal article" date="2007" name="Science">
        <title>Genome sequence of Aedes aegypti, a major arbovirus vector.</title>
        <authorList>
            <person name="Nene V."/>
            <person name="Wortman J.R."/>
            <person name="Lawson D."/>
            <person name="Haas B."/>
            <person name="Kodira C."/>
            <person name="Tu Z.J."/>
            <person name="Loftus B."/>
            <person name="Xi Z."/>
            <person name="Megy K."/>
            <person name="Grabherr M."/>
            <person name="Ren Q."/>
            <person name="Zdobnov E.M."/>
            <person name="Lobo N.F."/>
            <person name="Campbell K.S."/>
            <person name="Brown S.E."/>
            <person name="Bonaldo M.F."/>
            <person name="Zhu J."/>
            <person name="Sinkins S.P."/>
            <person name="Hogenkamp D.G."/>
            <person name="Amedeo P."/>
            <person name="Arensburger P."/>
            <person name="Atkinson P.W."/>
            <person name="Bidwell S."/>
            <person name="Biedler J."/>
            <person name="Birney E."/>
            <person name="Bruggner R.V."/>
            <person name="Costas J."/>
            <person name="Coy M.R."/>
            <person name="Crabtree J."/>
            <person name="Crawford M."/>
            <person name="Debruyn B."/>
            <person name="Decaprio D."/>
            <person name="Eiglmeier K."/>
            <person name="Eisenstadt E."/>
            <person name="El-Dorry H."/>
            <person name="Gelbart W.M."/>
            <person name="Gomes S.L."/>
            <person name="Hammond M."/>
            <person name="Hannick L.I."/>
            <person name="Hogan J.R."/>
            <person name="Holmes M.H."/>
            <person name="Jaffe D."/>
            <person name="Johnston J.S."/>
            <person name="Kennedy R.C."/>
            <person name="Koo H."/>
            <person name="Kravitz S."/>
            <person name="Kriventseva E.V."/>
            <person name="Kulp D."/>
            <person name="Labutti K."/>
            <person name="Lee E."/>
            <person name="Li S."/>
            <person name="Lovin D.D."/>
            <person name="Mao C."/>
            <person name="Mauceli E."/>
            <person name="Menck C.F."/>
            <person name="Miller J.R."/>
            <person name="Montgomery P."/>
            <person name="Mori A."/>
            <person name="Nascimento A.L."/>
            <person name="Naveira H.F."/>
            <person name="Nusbaum C."/>
            <person name="O'leary S."/>
            <person name="Orvis J."/>
            <person name="Pertea M."/>
            <person name="Quesneville H."/>
            <person name="Reidenbach K.R."/>
            <person name="Rogers Y.H."/>
            <person name="Roth C.W."/>
            <person name="Schneider J.R."/>
            <person name="Schatz M."/>
            <person name="Shumway M."/>
            <person name="Stanke M."/>
            <person name="Stinson E.O."/>
            <person name="Tubio J.M."/>
            <person name="Vanzee J.P."/>
            <person name="Verjovski-Almeida S."/>
            <person name="Werner D."/>
            <person name="White O."/>
            <person name="Wyder S."/>
            <person name="Zeng Q."/>
            <person name="Zhao Q."/>
            <person name="Zhao Y."/>
            <person name="Hill C.A."/>
            <person name="Raikhel A.S."/>
            <person name="Soares M.B."/>
            <person name="Knudson D.L."/>
            <person name="Lee N.H."/>
            <person name="Galagan J."/>
            <person name="Salzberg S.L."/>
            <person name="Paulsen I.T."/>
            <person name="Dimopoulos G."/>
            <person name="Collins F.H."/>
            <person name="Birren B."/>
            <person name="Fraser-Liggett C.M."/>
            <person name="Severson D.W."/>
        </authorList>
    </citation>
    <scope>NUCLEOTIDE SEQUENCE [LARGE SCALE GENOMIC DNA]</scope>
    <source>
        <strain evidence="17">Liverpool</strain>
    </source>
</reference>
<keyword evidence="8 15" id="KW-0862">Zinc</keyword>
<keyword evidence="9 15" id="KW-0067">ATP-binding</keyword>
<evidence type="ECO:0000256" key="9">
    <source>
        <dbReference type="ARBA" id="ARBA00022840"/>
    </source>
</evidence>
<dbReference type="Gene3D" id="3.30.980.10">
    <property type="entry name" value="Threonyl-trna Synthetase, Chain A, domain 2"/>
    <property type="match status" value="1"/>
</dbReference>
<evidence type="ECO:0000313" key="18">
    <source>
        <dbReference type="Proteomes" id="UP000682892"/>
    </source>
</evidence>
<comment type="domain">
    <text evidence="15">Consists of three domains; the N-terminal catalytic domain, the editing domain and the C-terminal C-Ala domain. The editing domain removes incorrectly charged amino acids, while the C-Ala domain, along with tRNA(Ala), serves as a bridge to cooperatively bring together the editing and aminoacylation centers thus stimulating deacylation of misacylated tRNAs.</text>
</comment>
<dbReference type="InterPro" id="IPR045864">
    <property type="entry name" value="aa-tRNA-synth_II/BPL/LPL"/>
</dbReference>
<dbReference type="PANTHER" id="PTHR11777:SF39">
    <property type="entry name" value="ALANINE--TRNA LIGASE, MITOCHONDRIAL"/>
    <property type="match status" value="1"/>
</dbReference>
<evidence type="ECO:0000256" key="7">
    <source>
        <dbReference type="ARBA" id="ARBA00022741"/>
    </source>
</evidence>
<dbReference type="SUPFAM" id="SSF101353">
    <property type="entry name" value="Putative anticodon-binding domain of alanyl-tRNA synthetase (AlaRS)"/>
    <property type="match status" value="1"/>
</dbReference>
<keyword evidence="12 15" id="KW-0030">Aminoacyl-tRNA synthetase</keyword>
<evidence type="ECO:0000256" key="3">
    <source>
        <dbReference type="ARBA" id="ARBA00017959"/>
    </source>
</evidence>
<dbReference type="PROSITE" id="PS50860">
    <property type="entry name" value="AA_TRNA_LIGASE_II_ALA"/>
    <property type="match status" value="1"/>
</dbReference>
<dbReference type="InterPro" id="IPR002318">
    <property type="entry name" value="Ala-tRNA-lgiase_IIc"/>
</dbReference>
<feature type="binding site" evidence="15">
    <location>
        <position position="654"/>
    </location>
    <ligand>
        <name>Zn(2+)</name>
        <dbReference type="ChEBI" id="CHEBI:29105"/>
    </ligand>
</feature>
<dbReference type="GO" id="GO:0005739">
    <property type="term" value="C:mitochondrion"/>
    <property type="evidence" value="ECO:0007669"/>
    <property type="project" value="TreeGrafter"/>
</dbReference>
<comment type="catalytic activity">
    <reaction evidence="14 15">
        <text>tRNA(Ala) + L-alanine + ATP = L-alanyl-tRNA(Ala) + AMP + diphosphate</text>
        <dbReference type="Rhea" id="RHEA:12540"/>
        <dbReference type="Rhea" id="RHEA-COMP:9657"/>
        <dbReference type="Rhea" id="RHEA-COMP:9923"/>
        <dbReference type="ChEBI" id="CHEBI:30616"/>
        <dbReference type="ChEBI" id="CHEBI:33019"/>
        <dbReference type="ChEBI" id="CHEBI:57972"/>
        <dbReference type="ChEBI" id="CHEBI:78442"/>
        <dbReference type="ChEBI" id="CHEBI:78497"/>
        <dbReference type="ChEBI" id="CHEBI:456215"/>
        <dbReference type="EC" id="6.1.1.7"/>
    </reaction>
</comment>
<accession>A0A1S4FJL8</accession>
<comment type="function">
    <text evidence="15">Catalyzes the attachment of alanine to tRNA(Ala) in a two-step reaction: alanine is first activated by ATP to form Ala-AMP and then transferred to the acceptor end of tRNA(Ala). Also edits incorrectly charged tRNA(Ala) via its editing domain.</text>
</comment>
<dbReference type="PRINTS" id="PR00980">
    <property type="entry name" value="TRNASYNTHALA"/>
</dbReference>
<evidence type="ECO:0000256" key="6">
    <source>
        <dbReference type="ARBA" id="ARBA00022723"/>
    </source>
</evidence>
<comment type="similarity">
    <text evidence="1">Belongs to the class-II aminoacyl-tRNA synthetase family. Alax-L subfamily.</text>
</comment>
<dbReference type="OMA" id="ECFEIWR"/>
<dbReference type="CDD" id="cd00673">
    <property type="entry name" value="AlaRS_core"/>
    <property type="match status" value="1"/>
</dbReference>
<proteinExistence type="inferred from homology"/>
<dbReference type="Gene3D" id="3.30.930.10">
    <property type="entry name" value="Bira Bifunctional Protein, Domain 2"/>
    <property type="match status" value="1"/>
</dbReference>
<dbReference type="OrthoDB" id="2423964at2759"/>
<dbReference type="InterPro" id="IPR018163">
    <property type="entry name" value="Thr/Ala-tRNA-synth_IIc_edit"/>
</dbReference>
<feature type="binding site" evidence="15">
    <location>
        <position position="658"/>
    </location>
    <ligand>
        <name>Zn(2+)</name>
        <dbReference type="ChEBI" id="CHEBI:29105"/>
    </ligand>
</feature>
<dbReference type="EC" id="6.1.1.7" evidence="2"/>
<evidence type="ECO:0000256" key="11">
    <source>
        <dbReference type="ARBA" id="ARBA00022917"/>
    </source>
</evidence>
<sequence length="1012" mass="114574">MFYTFLRAPQRFTTLKHYVARSYSGSGGKHHRWSSKQIRQQFVDYFVQENEHRLVRSSSVVPFSDPTIAFVNAGMNQFKNVFLGTAEAPCPRAVNSQKCIRVGGKHNDVSVVGSDGYHHTFFEMLGSWSFGDYFKREACQMAWRLLTEVYGIDPRRLYVSYFGGDEAMGLPADLECRDVWAGLGIPPERIIPFGARDNFWEMGNSGPCGPCTEIHIDHSDRFLDTEGRKHLVNAGVPDLTEVWNIVFIQYNRNLEDGRINDLPQRHVDTGLGLERLVAHLQNKNSNYDTDLFVPIFDRIQKVTKKDGYQGIFDSTDPRCPLDTAYRIVADHTRMITACLSDGMFPSQNHKLRRILRRSLSLSERVFSSPSLLQELIPVVVGILGDTYPEMHKKLQQTQQIILHEEQSYQQLRSNLSSDSRALLKEYSYFDEAEVTDHPGLPYALKEIKRLKAKQGLRLLDGEMIHKMYDTYGLDEDLLVKIGEFEHLELDIKGYNSYSKLIKEGAKLELAARLQESLNTSQGLSQGLNQKQQCPTRNEYKYNYTYNKDKRLYEIPKLKTKITSIVTADGEENALCHVITEKSNFYFESGGQQSDRGSLALATDPTTPFRVKSVGEHQGFVIHSVDRRAAEKLSVGDEVILTVDPIIRSSNIVHHTATHLLNAAARSVLAVPMCQRSSYVGDKGLKLELAVCGAKIGPDEVDAMEQQIRQCIRQNEPVRVRVCNASEVDLDKVTMIPGEVYPEKGLRLVEIGQSTSTEFCCGTHAQSTGQLQDFCITNVSQSKSGCYTFFAIAGQAAIKAHQLGAQIQNDVGQLKHDMDQQLSRDMTSLEARMQRLKNVLLVGSENNINLPHAIRQRCLDVINELYRRLKDHTRESLRELIDLEMKNLQQEYPLASNPFIVHFLESSIILEEVQLSKATRYFPDRPILVISITDDQVKARATVPATCVNERFDAQKWLRTVGTVFKSAVAAPKGQNPAEVCNMKSRKVKTLQFETLLERALKEASEFARVNLQ</sequence>
<dbReference type="GO" id="GO:0002161">
    <property type="term" value="F:aminoacyl-tRNA deacylase activity"/>
    <property type="evidence" value="ECO:0007669"/>
    <property type="project" value="TreeGrafter"/>
</dbReference>
<dbReference type="GO" id="GO:0005524">
    <property type="term" value="F:ATP binding"/>
    <property type="evidence" value="ECO:0007669"/>
    <property type="project" value="UniProtKB-UniRule"/>
</dbReference>
<dbReference type="GO" id="GO:0008270">
    <property type="term" value="F:zinc ion binding"/>
    <property type="evidence" value="ECO:0007669"/>
    <property type="project" value="UniProtKB-UniRule"/>
</dbReference>
<name>A0A1S4FJL8_AEDAE</name>
<evidence type="ECO:0000256" key="8">
    <source>
        <dbReference type="ARBA" id="ARBA00022833"/>
    </source>
</evidence>
<reference evidence="17" key="3">
    <citation type="submission" date="2012-09" db="EMBL/GenBank/DDBJ databases">
        <authorList>
            <consortium name="VectorBase"/>
        </authorList>
    </citation>
    <scope>NUCLEOTIDE SEQUENCE</scope>
    <source>
        <strain evidence="17">Liverpool</strain>
    </source>
</reference>
<dbReference type="InterPro" id="IPR023033">
    <property type="entry name" value="Ala_tRNA_ligase_euk/bac"/>
</dbReference>
<dbReference type="GO" id="GO:0000049">
    <property type="term" value="F:tRNA binding"/>
    <property type="evidence" value="ECO:0007669"/>
    <property type="project" value="UniProtKB-KW"/>
</dbReference>
<dbReference type="AlphaFoldDB" id="A0A1S4FJL8"/>
<dbReference type="PANTHER" id="PTHR11777">
    <property type="entry name" value="ALANYL-TRNA SYNTHETASE"/>
    <property type="match status" value="1"/>
</dbReference>
<evidence type="ECO:0000256" key="4">
    <source>
        <dbReference type="ARBA" id="ARBA00022555"/>
    </source>
</evidence>
<dbReference type="EMBL" id="CH477515">
    <property type="protein sequence ID" value="EAT39703.1"/>
    <property type="molecule type" value="Genomic_DNA"/>
</dbReference>
<dbReference type="HAMAP" id="MF_00036_B">
    <property type="entry name" value="Ala_tRNA_synth_B"/>
    <property type="match status" value="1"/>
</dbReference>
<reference evidence="17" key="1">
    <citation type="submission" date="2005-10" db="EMBL/GenBank/DDBJ databases">
        <authorList>
            <person name="Loftus B.J."/>
            <person name="Nene V.M."/>
            <person name="Hannick L.I."/>
            <person name="Bidwell S."/>
            <person name="Haas B."/>
            <person name="Amedeo P."/>
            <person name="Orvis J."/>
            <person name="Wortman J.R."/>
            <person name="White O.R."/>
            <person name="Salzberg S."/>
            <person name="Shumway M."/>
            <person name="Koo H."/>
            <person name="Zhao Y."/>
            <person name="Holmes M."/>
            <person name="Miller J."/>
            <person name="Schatz M."/>
            <person name="Pop M."/>
            <person name="Pai G."/>
            <person name="Utterback T."/>
            <person name="Rogers Y.-H."/>
            <person name="Kravitz S."/>
            <person name="Fraser C.M."/>
        </authorList>
    </citation>
    <scope>NUCLEOTIDE SEQUENCE</scope>
    <source>
        <strain evidence="17">Liverpool</strain>
    </source>
</reference>
<keyword evidence="5 15" id="KW-0436">Ligase</keyword>
<dbReference type="GO" id="GO:0004813">
    <property type="term" value="F:alanine-tRNA ligase activity"/>
    <property type="evidence" value="ECO:0007669"/>
    <property type="project" value="UniProtKB-UniRule"/>
</dbReference>
<feature type="binding site" evidence="15">
    <location>
        <position position="759"/>
    </location>
    <ligand>
        <name>Zn(2+)</name>
        <dbReference type="ChEBI" id="CHEBI:29105"/>
    </ligand>
</feature>
<dbReference type="InterPro" id="IPR009000">
    <property type="entry name" value="Transl_B-barrel_sf"/>
</dbReference>
<evidence type="ECO:0000256" key="5">
    <source>
        <dbReference type="ARBA" id="ARBA00022598"/>
    </source>
</evidence>
<dbReference type="Pfam" id="PF01411">
    <property type="entry name" value="tRNA-synt_2c"/>
    <property type="match status" value="2"/>
</dbReference>